<feature type="coiled-coil region" evidence="1">
    <location>
        <begin position="17"/>
        <end position="44"/>
    </location>
</feature>
<keyword evidence="4" id="KW-1185">Reference proteome</keyword>
<gene>
    <name evidence="3" type="ORF">RSOLAG22IIIB_09106</name>
</gene>
<protein>
    <submittedName>
        <fullName evidence="3">Ubiquitin carboxyl-terminal hydrolase 34</fullName>
    </submittedName>
</protein>
<dbReference type="GO" id="GO:0016787">
    <property type="term" value="F:hydrolase activity"/>
    <property type="evidence" value="ECO:0007669"/>
    <property type="project" value="UniProtKB-KW"/>
</dbReference>
<evidence type="ECO:0000256" key="2">
    <source>
        <dbReference type="SAM" id="MobiDB-lite"/>
    </source>
</evidence>
<name>A0A0K6FWX8_9AGAM</name>
<dbReference type="EMBL" id="CYGV01001196">
    <property type="protein sequence ID" value="CUA70771.1"/>
    <property type="molecule type" value="Genomic_DNA"/>
</dbReference>
<reference evidence="3 4" key="1">
    <citation type="submission" date="2015-07" db="EMBL/GenBank/DDBJ databases">
        <authorList>
            <person name="Noorani M."/>
        </authorList>
    </citation>
    <scope>NUCLEOTIDE SEQUENCE [LARGE SCALE GENOMIC DNA]</scope>
    <source>
        <strain evidence="3">BBA 69670</strain>
    </source>
</reference>
<organism evidence="3 4">
    <name type="scientific">Rhizoctonia solani</name>
    <dbReference type="NCBI Taxonomy" id="456999"/>
    <lineage>
        <taxon>Eukaryota</taxon>
        <taxon>Fungi</taxon>
        <taxon>Dikarya</taxon>
        <taxon>Basidiomycota</taxon>
        <taxon>Agaricomycotina</taxon>
        <taxon>Agaricomycetes</taxon>
        <taxon>Cantharellales</taxon>
        <taxon>Ceratobasidiaceae</taxon>
        <taxon>Rhizoctonia</taxon>
    </lineage>
</organism>
<dbReference type="Proteomes" id="UP000044841">
    <property type="component" value="Unassembled WGS sequence"/>
</dbReference>
<evidence type="ECO:0000313" key="4">
    <source>
        <dbReference type="Proteomes" id="UP000044841"/>
    </source>
</evidence>
<dbReference type="AlphaFoldDB" id="A0A0K6FWX8"/>
<feature type="region of interest" description="Disordered" evidence="2">
    <location>
        <begin position="656"/>
        <end position="675"/>
    </location>
</feature>
<accession>A0A0K6FWX8</accession>
<evidence type="ECO:0000313" key="3">
    <source>
        <dbReference type="EMBL" id="CUA70771.1"/>
    </source>
</evidence>
<keyword evidence="1" id="KW-0175">Coiled coil</keyword>
<proteinExistence type="predicted"/>
<sequence length="1022" mass="113457">MENEVPVNGLNLVHYSHKQLADLLDEKEERLKKYRLRGLEVNRKATRLLGKLSDHRQLLFALAEVDDVSVSRIVRVALSQGCGPAAIVNRLTEAQQHLYRCQSYSKKDIDIGLLSLRLGGPRLLEILSKALNLPSLSTIYRHAERLHIKPSLAFPTESEVLANIKTVCGHAQAMKPSTRGFSLLIDEIALEERVRYSLADDTLVGFCRECTPPGRLRSMTGRPVSDLYDLKKSLDSGECHRAKEATVMAIAPFSADHYTPMVIVVSGTCKTETVDRQLALLKLGYNAYKKSPHGALALGPIWSIETDGDAGQRLALFRLCTSYVVPPLSELYLELHPLELMNLECGEDQITHDGDFKHEEKRLASALRSKNGMVINGTHLSHAHVKQLLRLDSAISCDRLDALFDNSDRQSVPKAHTLLKGIYNISQLPDIQKQPGHKPIVLLGELIHAFIAPYTTPSMSLSQQVVCLTKCAFLLFALFRLDGTSFITAQLYYDIQTTIKTAIFSIAKAQILDHQQPFYLIQLGTDRLENLFGIYRTASHDRNLDILQLAERSGAAQEVDNILAEYPNYDRKPYRLSLKSESGVDHLNPRSWTGDVCVCNVVLSKSWSAGRIEAEEALRRAGITPDFDPKSLCASAGGLPVDLMRPFGHYVGVNESIPDELDEGDPTPSSGPMPVISNSAPTEPVAPTEPSHFSASDFMDIELETPLENLLAPPSMPPGTSEHEIILTSEGPLKRGWLKVEGHHVRLESATRLILGSTSTEKSTDRLRRVRGYTQYPSASKSDSILGDFCLIGQPILGLVRVDDAIALAAARVVSIQIGTSRDPVEALSLDHLNRSDVILTGQILKLDFSFDDRAWYWNQSYITSPASKKGKQSIAMNEKPLLVQFRSHTIELTNPTISEHLGQLVWSFEHDGLIAAMDLLWSKCSETLHEIPVYSELFDFPYHWDNDGQSLLVHNGASQAIELMPSEKCGMCYLCHHTVPIKKCMRTHIGKHILAKRLQKEDPLLADGTTMVNYAPCGFCG</sequence>
<keyword evidence="3" id="KW-0378">Hydrolase</keyword>
<evidence type="ECO:0000256" key="1">
    <source>
        <dbReference type="SAM" id="Coils"/>
    </source>
</evidence>